<gene>
    <name evidence="3" type="ORF">J2S41_007200</name>
</gene>
<comment type="caution">
    <text evidence="3">The sequence shown here is derived from an EMBL/GenBank/DDBJ whole genome shotgun (WGS) entry which is preliminary data.</text>
</comment>
<name>A0AAE4CDH9_9ACTN</name>
<dbReference type="SUPFAM" id="SSF53474">
    <property type="entry name" value="alpha/beta-Hydrolases"/>
    <property type="match status" value="1"/>
</dbReference>
<dbReference type="Gene3D" id="3.40.50.1820">
    <property type="entry name" value="alpha/beta hydrolase"/>
    <property type="match status" value="1"/>
</dbReference>
<reference evidence="3" key="1">
    <citation type="submission" date="2023-07" db="EMBL/GenBank/DDBJ databases">
        <title>Sequencing the genomes of 1000 actinobacteria strains.</title>
        <authorList>
            <person name="Klenk H.-P."/>
        </authorList>
    </citation>
    <scope>NUCLEOTIDE SEQUENCE</scope>
    <source>
        <strain evidence="3">DSM 44707</strain>
    </source>
</reference>
<evidence type="ECO:0000256" key="1">
    <source>
        <dbReference type="SAM" id="MobiDB-lite"/>
    </source>
</evidence>
<feature type="region of interest" description="Disordered" evidence="1">
    <location>
        <begin position="1"/>
        <end position="40"/>
    </location>
</feature>
<dbReference type="PANTHER" id="PTHR43433:SF5">
    <property type="entry name" value="AB HYDROLASE-1 DOMAIN-CONTAINING PROTEIN"/>
    <property type="match status" value="1"/>
</dbReference>
<feature type="domain" description="AB hydrolase-1" evidence="2">
    <location>
        <begin position="60"/>
        <end position="273"/>
    </location>
</feature>
<organism evidence="3 4">
    <name type="scientific">Catenuloplanes atrovinosus</name>
    <dbReference type="NCBI Taxonomy" id="137266"/>
    <lineage>
        <taxon>Bacteria</taxon>
        <taxon>Bacillati</taxon>
        <taxon>Actinomycetota</taxon>
        <taxon>Actinomycetes</taxon>
        <taxon>Micromonosporales</taxon>
        <taxon>Micromonosporaceae</taxon>
        <taxon>Catenuloplanes</taxon>
    </lineage>
</organism>
<dbReference type="PANTHER" id="PTHR43433">
    <property type="entry name" value="HYDROLASE, ALPHA/BETA FOLD FAMILY PROTEIN"/>
    <property type="match status" value="1"/>
</dbReference>
<keyword evidence="4" id="KW-1185">Reference proteome</keyword>
<dbReference type="EMBL" id="JAVDYB010000001">
    <property type="protein sequence ID" value="MDR7280422.1"/>
    <property type="molecule type" value="Genomic_DNA"/>
</dbReference>
<dbReference type="RefSeq" id="WP_310374774.1">
    <property type="nucleotide sequence ID" value="NZ_JAVDYB010000001.1"/>
</dbReference>
<accession>A0AAE4CDH9</accession>
<dbReference type="InterPro" id="IPR029058">
    <property type="entry name" value="AB_hydrolase_fold"/>
</dbReference>
<dbReference type="AlphaFoldDB" id="A0AAE4CDH9"/>
<dbReference type="Proteomes" id="UP001183643">
    <property type="component" value="Unassembled WGS sequence"/>
</dbReference>
<dbReference type="GO" id="GO:0003824">
    <property type="term" value="F:catalytic activity"/>
    <property type="evidence" value="ECO:0007669"/>
    <property type="project" value="UniProtKB-ARBA"/>
</dbReference>
<sequence length="297" mass="31384">MRDFRWPPRPDGGPRTYGPGPTAPRSGRPTLPEPPTDIISTPHGVRLERLISGAGEPGTVFAHGLAGSIAATRPLGSAVAGRRIFFQFRGHGRSEAPPGPWDYGDLARDLRAVADLSDASRALGVSMGAAALARLLAESPGRFRRVVFFLPIPVDEARGDALRERVETLLATVEDGDLAAIAEAVSDELPPSVRNTPAGWGYLRQRVEQLSRDGLGADLAGLAGAVPVPDVAALSAVTAEALVIGARGDDLHPVEAAERLAELLPHATLHVYDRPGPVFTHRADLRERISGFLAEAA</sequence>
<protein>
    <submittedName>
        <fullName evidence="3">Pimeloyl-ACP methyl ester carboxylesterase</fullName>
    </submittedName>
</protein>
<dbReference type="Pfam" id="PF00561">
    <property type="entry name" value="Abhydrolase_1"/>
    <property type="match status" value="1"/>
</dbReference>
<proteinExistence type="predicted"/>
<evidence type="ECO:0000259" key="2">
    <source>
        <dbReference type="Pfam" id="PF00561"/>
    </source>
</evidence>
<evidence type="ECO:0000313" key="3">
    <source>
        <dbReference type="EMBL" id="MDR7280422.1"/>
    </source>
</evidence>
<dbReference type="InterPro" id="IPR050471">
    <property type="entry name" value="AB_hydrolase"/>
</dbReference>
<evidence type="ECO:0000313" key="4">
    <source>
        <dbReference type="Proteomes" id="UP001183643"/>
    </source>
</evidence>
<dbReference type="InterPro" id="IPR000073">
    <property type="entry name" value="AB_hydrolase_1"/>
</dbReference>